<dbReference type="AlphaFoldDB" id="A0A9Q5YKU3"/>
<sequence length="214" mass="24570">MQNEPLIRIIEAALFSAARSLSLVELKNLFPEDQQPADNDIRAVLVELSAQWQASSIELCESAMGFRIQAKALYSPWVSRLWEEKPQRYSRALLETLALIIYRQPVTRAEIEEVRGVAVSTNIMRTLIDHEWVRVVGHREVPGRPAMYATTKQLLEHFGMKSLDEMPTLAEIRDLEDVAKRHELTLPGIETEREALRAQTKQEQPELLIEDEQD</sequence>
<dbReference type="GO" id="GO:0051304">
    <property type="term" value="P:chromosome separation"/>
    <property type="evidence" value="ECO:0007669"/>
    <property type="project" value="InterPro"/>
</dbReference>
<name>A0A9Q5YKU3_PISSA</name>
<dbReference type="InterPro" id="IPR005234">
    <property type="entry name" value="ScpB_csome_segregation"/>
</dbReference>
<evidence type="ECO:0000313" key="3">
    <source>
        <dbReference type="Proteomes" id="UP000422232"/>
    </source>
</evidence>
<evidence type="ECO:0000313" key="2">
    <source>
        <dbReference type="EMBL" id="QGO07011.1"/>
    </source>
</evidence>
<dbReference type="InterPro" id="IPR036388">
    <property type="entry name" value="WH-like_DNA-bd_sf"/>
</dbReference>
<evidence type="ECO:0000256" key="1">
    <source>
        <dbReference type="SAM" id="MobiDB-lite"/>
    </source>
</evidence>
<dbReference type="Proteomes" id="UP000422232">
    <property type="component" value="Chromosome"/>
</dbReference>
<keyword evidence="3" id="KW-1185">Reference proteome</keyword>
<dbReference type="GeneID" id="66739925"/>
<dbReference type="InterPro" id="IPR036390">
    <property type="entry name" value="WH_DNA-bd_sf"/>
</dbReference>
<dbReference type="NCBIfam" id="TIGR00281">
    <property type="entry name" value="SMC-Scp complex subunit ScpB"/>
    <property type="match status" value="1"/>
</dbReference>
<accession>A0A9Q5YKU3</accession>
<dbReference type="PIRSF" id="PIRSF019345">
    <property type="entry name" value="ScpB"/>
    <property type="match status" value="1"/>
</dbReference>
<protein>
    <submittedName>
        <fullName evidence="2">Segregation and condensation protein B</fullName>
    </submittedName>
</protein>
<reference evidence="2 3" key="1">
    <citation type="submission" date="2019-04" db="EMBL/GenBank/DDBJ databases">
        <title>Complete genome sequencing of Piscirickettsia salmonis strain Psal-009.</title>
        <authorList>
            <person name="Schober I."/>
            <person name="Bunk B."/>
            <person name="Sproer C."/>
            <person name="Carril G.P."/>
            <person name="Riedel T."/>
            <person name="Flores-Herrera P.A."/>
            <person name="Nourdin-Galindo G."/>
            <person name="Marshall S.H."/>
            <person name="Overmann J."/>
        </authorList>
    </citation>
    <scope>NUCLEOTIDE SEQUENCE [LARGE SCALE GENOMIC DNA]</scope>
    <source>
        <strain evidence="2 3">Psal-009</strain>
    </source>
</reference>
<dbReference type="Gene3D" id="1.10.10.10">
    <property type="entry name" value="Winged helix-like DNA-binding domain superfamily/Winged helix DNA-binding domain"/>
    <property type="match status" value="2"/>
</dbReference>
<dbReference type="SUPFAM" id="SSF46785">
    <property type="entry name" value="Winged helix' DNA-binding domain"/>
    <property type="match status" value="2"/>
</dbReference>
<feature type="region of interest" description="Disordered" evidence="1">
    <location>
        <begin position="191"/>
        <end position="214"/>
    </location>
</feature>
<dbReference type="PANTHER" id="PTHR34298">
    <property type="entry name" value="SEGREGATION AND CONDENSATION PROTEIN B"/>
    <property type="match status" value="1"/>
</dbReference>
<dbReference type="RefSeq" id="WP_016210061.1">
    <property type="nucleotide sequence ID" value="NZ_CP012413.1"/>
</dbReference>
<dbReference type="PANTHER" id="PTHR34298:SF2">
    <property type="entry name" value="SEGREGATION AND CONDENSATION PROTEIN B"/>
    <property type="match status" value="1"/>
</dbReference>
<dbReference type="EMBL" id="CP038908">
    <property type="protein sequence ID" value="QGO07011.1"/>
    <property type="molecule type" value="Genomic_DNA"/>
</dbReference>
<organism evidence="2 3">
    <name type="scientific">Piscirickettsia salmonis</name>
    <dbReference type="NCBI Taxonomy" id="1238"/>
    <lineage>
        <taxon>Bacteria</taxon>
        <taxon>Pseudomonadati</taxon>
        <taxon>Pseudomonadota</taxon>
        <taxon>Gammaproteobacteria</taxon>
        <taxon>Thiotrichales</taxon>
        <taxon>Piscirickettsiaceae</taxon>
        <taxon>Piscirickettsia</taxon>
    </lineage>
</organism>
<gene>
    <name evidence="2" type="primary">scpB</name>
    <name evidence="2" type="ORF">Psal009_02948</name>
</gene>
<proteinExistence type="predicted"/>
<dbReference type="Pfam" id="PF04079">
    <property type="entry name" value="SMC_ScpB"/>
    <property type="match status" value="1"/>
</dbReference>